<dbReference type="Proteomes" id="UP000444721">
    <property type="component" value="Unassembled WGS sequence"/>
</dbReference>
<proteinExistence type="predicted"/>
<feature type="transmembrane region" description="Helical" evidence="2">
    <location>
        <begin position="59"/>
        <end position="84"/>
    </location>
</feature>
<name>A0A6A5BTT1_NAEFO</name>
<dbReference type="VEuPathDB" id="AmoebaDB:FDP41_004090"/>
<gene>
    <name evidence="3" type="ORF">FDP41_004090</name>
</gene>
<feature type="region of interest" description="Disordered" evidence="1">
    <location>
        <begin position="92"/>
        <end position="113"/>
    </location>
</feature>
<reference evidence="3 4" key="1">
    <citation type="journal article" date="2019" name="Sci. Rep.">
        <title>Nanopore sequencing improves the draft genome of the human pathogenic amoeba Naegleria fowleri.</title>
        <authorList>
            <person name="Liechti N."/>
            <person name="Schurch N."/>
            <person name="Bruggmann R."/>
            <person name="Wittwer M."/>
        </authorList>
    </citation>
    <scope>NUCLEOTIDE SEQUENCE [LARGE SCALE GENOMIC DNA]</scope>
    <source>
        <strain evidence="3 4">ATCC 30894</strain>
    </source>
</reference>
<evidence type="ECO:0000256" key="1">
    <source>
        <dbReference type="SAM" id="MobiDB-lite"/>
    </source>
</evidence>
<keyword evidence="2" id="KW-0812">Transmembrane</keyword>
<dbReference type="VEuPathDB" id="AmoebaDB:NfTy_069150"/>
<keyword evidence="2" id="KW-1133">Transmembrane helix</keyword>
<dbReference type="AlphaFoldDB" id="A0A6A5BTT1"/>
<dbReference type="OrthoDB" id="10480121at2759"/>
<dbReference type="GeneID" id="68111308"/>
<organism evidence="3 4">
    <name type="scientific">Naegleria fowleri</name>
    <name type="common">Brain eating amoeba</name>
    <dbReference type="NCBI Taxonomy" id="5763"/>
    <lineage>
        <taxon>Eukaryota</taxon>
        <taxon>Discoba</taxon>
        <taxon>Heterolobosea</taxon>
        <taxon>Tetramitia</taxon>
        <taxon>Eutetramitia</taxon>
        <taxon>Vahlkampfiidae</taxon>
        <taxon>Naegleria</taxon>
    </lineage>
</organism>
<comment type="caution">
    <text evidence="3">The sequence shown here is derived from an EMBL/GenBank/DDBJ whole genome shotgun (WGS) entry which is preliminary data.</text>
</comment>
<dbReference type="EMBL" id="VFQX01000036">
    <property type="protein sequence ID" value="KAF0976795.1"/>
    <property type="molecule type" value="Genomic_DNA"/>
</dbReference>
<dbReference type="VEuPathDB" id="AmoebaDB:NF0086430"/>
<feature type="transmembrane region" description="Helical" evidence="2">
    <location>
        <begin position="261"/>
        <end position="286"/>
    </location>
</feature>
<sequence length="323" mass="36011">MISRWLFFGCSDSNSASPDYGSPSNSFVMQEANSNTRPSSSFQIHPQQPPFSSFSTAQVLLYLFYVYLALIVTKCFILFLTSLYDRFCGNNSSSSSSMPNSSNLSSSPSTDTSSLSSNHVHKILSLKLHTAISQTWRHRKWIAAMLGMFSTFFIMIYSHHHHSSMSSCFSRQFSHSFSLSTHNNFTQIITTKTMSSAQSKTISFPKFATNHNSCVYSPAKHLANLWNMAKENALLGGAQNLRNSQKQLHALESLLRSAVNILTLTIKLLYVYLSLIGLVIIIRWLAFGSLSLNSAMHIYGPPAYSVTSTVASTNMKINSFRMP</sequence>
<evidence type="ECO:0000313" key="4">
    <source>
        <dbReference type="Proteomes" id="UP000444721"/>
    </source>
</evidence>
<dbReference type="RefSeq" id="XP_044561508.1">
    <property type="nucleotide sequence ID" value="XM_044707467.1"/>
</dbReference>
<evidence type="ECO:0000256" key="2">
    <source>
        <dbReference type="SAM" id="Phobius"/>
    </source>
</evidence>
<keyword evidence="2" id="KW-0472">Membrane</keyword>
<protein>
    <submittedName>
        <fullName evidence="3">Uncharacterized protein</fullName>
    </submittedName>
</protein>
<keyword evidence="4" id="KW-1185">Reference proteome</keyword>
<evidence type="ECO:0000313" key="3">
    <source>
        <dbReference type="EMBL" id="KAF0976795.1"/>
    </source>
</evidence>
<accession>A0A6A5BTT1</accession>
<feature type="transmembrane region" description="Helical" evidence="2">
    <location>
        <begin position="141"/>
        <end position="160"/>
    </location>
</feature>